<gene>
    <name evidence="7" type="ORF">SAMN06272737_12437</name>
</gene>
<feature type="transmembrane region" description="Helical" evidence="6">
    <location>
        <begin position="424"/>
        <end position="442"/>
    </location>
</feature>
<feature type="transmembrane region" description="Helical" evidence="6">
    <location>
        <begin position="183"/>
        <end position="203"/>
    </location>
</feature>
<feature type="transmembrane region" description="Helical" evidence="6">
    <location>
        <begin position="300"/>
        <end position="321"/>
    </location>
</feature>
<feature type="transmembrane region" description="Helical" evidence="6">
    <location>
        <begin position="365"/>
        <end position="384"/>
    </location>
</feature>
<evidence type="ECO:0000313" key="8">
    <source>
        <dbReference type="Proteomes" id="UP000198403"/>
    </source>
</evidence>
<reference evidence="7 8" key="1">
    <citation type="submission" date="2017-06" db="EMBL/GenBank/DDBJ databases">
        <authorList>
            <person name="Kim H.J."/>
            <person name="Triplett B.A."/>
        </authorList>
    </citation>
    <scope>NUCLEOTIDE SEQUENCE [LARGE SCALE GENOMIC DNA]</scope>
    <source>
        <strain evidence="7 8">DSM 44272</strain>
    </source>
</reference>
<name>A0A238Z1X3_9ACTN</name>
<dbReference type="Proteomes" id="UP000198403">
    <property type="component" value="Unassembled WGS sequence"/>
</dbReference>
<feature type="transmembrane region" description="Helical" evidence="6">
    <location>
        <begin position="92"/>
        <end position="113"/>
    </location>
</feature>
<comment type="subcellular location">
    <subcellularLocation>
        <location evidence="1">Cell membrane</location>
        <topology evidence="1">Multi-pass membrane protein</topology>
    </subcellularLocation>
</comment>
<feature type="transmembrane region" description="Helical" evidence="6">
    <location>
        <begin position="215"/>
        <end position="238"/>
    </location>
</feature>
<organism evidence="7 8">
    <name type="scientific">Blastococcus mobilis</name>
    <dbReference type="NCBI Taxonomy" id="1938746"/>
    <lineage>
        <taxon>Bacteria</taxon>
        <taxon>Bacillati</taxon>
        <taxon>Actinomycetota</taxon>
        <taxon>Actinomycetes</taxon>
        <taxon>Geodermatophilales</taxon>
        <taxon>Geodermatophilaceae</taxon>
        <taxon>Blastococcus</taxon>
    </lineage>
</organism>
<evidence type="ECO:0000256" key="3">
    <source>
        <dbReference type="ARBA" id="ARBA00022692"/>
    </source>
</evidence>
<dbReference type="Pfam" id="PF13440">
    <property type="entry name" value="Polysacc_synt_3"/>
    <property type="match status" value="1"/>
</dbReference>
<evidence type="ECO:0000256" key="6">
    <source>
        <dbReference type="SAM" id="Phobius"/>
    </source>
</evidence>
<keyword evidence="3 6" id="KW-0812">Transmembrane</keyword>
<keyword evidence="4 6" id="KW-1133">Transmembrane helix</keyword>
<dbReference type="PANTHER" id="PTHR30250">
    <property type="entry name" value="PST FAMILY PREDICTED COLANIC ACID TRANSPORTER"/>
    <property type="match status" value="1"/>
</dbReference>
<evidence type="ECO:0000256" key="2">
    <source>
        <dbReference type="ARBA" id="ARBA00022475"/>
    </source>
</evidence>
<feature type="transmembrane region" description="Helical" evidence="6">
    <location>
        <begin position="390"/>
        <end position="412"/>
    </location>
</feature>
<protein>
    <submittedName>
        <fullName evidence="7">Membrane protein involved in the export of O-antigen and teichoic acid</fullName>
    </submittedName>
</protein>
<sequence>MRPTASDEAVASTMSGLFGRDSLYLLFWFLQVLVGALATPLATRLLGAPEFGTFAAANALMQVLYVVAGLGLQVAVQKYFEERGADAARRLLALGIVAAVAITALADLTGHWWSDALGFGGYDGAVRLAVLWAGASAITATVLALLRSQDRLLGFSVVSLLQSVAAEILALVMLVVLAPTAEAFVLGRLVAQVLAVAVGLSLTRLRSLRPGDLPLVRGALVFGLPLVPAMLGSFVLGAADRFLIQEHLGEAAVAQYSVAYNIAALPMLVLSVLNSVWLPRFFAAGAGADGDAVVTASRDALYRLLAPVMVGLSVAAPLVLRVWAPAEFRPDDLLLVTAVVIVSAVPYTAGLSATRTLLTASRTRMIAGSAVVASVVNVVLNLWWIPVFGILGAALATAAAYSVQHLLLLVPTRGRPLSGTRTRLVQTLAGVVMALLAVLLPVTAPGLVLRAVLAVACLGWFARACTTVRSPRKEAVR</sequence>
<keyword evidence="8" id="KW-1185">Reference proteome</keyword>
<evidence type="ECO:0000313" key="7">
    <source>
        <dbReference type="EMBL" id="SNR77262.1"/>
    </source>
</evidence>
<proteinExistence type="predicted"/>
<feature type="transmembrane region" description="Helical" evidence="6">
    <location>
        <begin position="448"/>
        <end position="468"/>
    </location>
</feature>
<dbReference type="GO" id="GO:0005886">
    <property type="term" value="C:plasma membrane"/>
    <property type="evidence" value="ECO:0007669"/>
    <property type="project" value="UniProtKB-SubCell"/>
</dbReference>
<keyword evidence="5 6" id="KW-0472">Membrane</keyword>
<feature type="transmembrane region" description="Helical" evidence="6">
    <location>
        <begin position="333"/>
        <end position="353"/>
    </location>
</feature>
<evidence type="ECO:0000256" key="5">
    <source>
        <dbReference type="ARBA" id="ARBA00023136"/>
    </source>
</evidence>
<feature type="transmembrane region" description="Helical" evidence="6">
    <location>
        <begin position="23"/>
        <end position="42"/>
    </location>
</feature>
<evidence type="ECO:0000256" key="4">
    <source>
        <dbReference type="ARBA" id="ARBA00022989"/>
    </source>
</evidence>
<feature type="transmembrane region" description="Helical" evidence="6">
    <location>
        <begin position="153"/>
        <end position="177"/>
    </location>
</feature>
<accession>A0A238Z1X3</accession>
<dbReference type="AlphaFoldDB" id="A0A238Z1X3"/>
<evidence type="ECO:0000256" key="1">
    <source>
        <dbReference type="ARBA" id="ARBA00004651"/>
    </source>
</evidence>
<keyword evidence="2" id="KW-1003">Cell membrane</keyword>
<dbReference type="InterPro" id="IPR050833">
    <property type="entry name" value="Poly_Biosynth_Transport"/>
</dbReference>
<dbReference type="EMBL" id="FZNO01000024">
    <property type="protein sequence ID" value="SNR77262.1"/>
    <property type="molecule type" value="Genomic_DNA"/>
</dbReference>
<feature type="transmembrane region" description="Helical" evidence="6">
    <location>
        <begin position="125"/>
        <end position="146"/>
    </location>
</feature>
<feature type="transmembrane region" description="Helical" evidence="6">
    <location>
        <begin position="258"/>
        <end position="279"/>
    </location>
</feature>
<dbReference type="PANTHER" id="PTHR30250:SF11">
    <property type="entry name" value="O-ANTIGEN TRANSPORTER-RELATED"/>
    <property type="match status" value="1"/>
</dbReference>